<sequence length="273" mass="31696">MSYTRKMIEKVRWYLDCYRMYFKINLLTVLEYKLDFLAINLASVLALLVGVFNIEIIFSQVDAMKMWSKEEVLWCLGFFYLVRAIYNTFFINTLSISYWIQNGKFDLFILKPLNTFFQLLSTGRYNAEYPLDEYLVGIFLLIRTSHKLHMFHGWQSIVLFVFLLVTAVFAYFSIIFIMSTLSFWFIKSNMFITLIENLERLIEYPIDIYHAVIRVAVSALIPIALANYYPTVCMLGAGSRGILLYIAGACVILGAIDVLVWKKGMKAYQSTGA</sequence>
<dbReference type="AlphaFoldDB" id="A0A2N5NN59"/>
<evidence type="ECO:0000313" key="3">
    <source>
        <dbReference type="Proteomes" id="UP000234849"/>
    </source>
</evidence>
<proteinExistence type="predicted"/>
<reference evidence="2 3" key="1">
    <citation type="journal article" date="2017" name="Genome Med.">
        <title>A novel Ruminococcus gnavus clade enriched in inflammatory bowel disease patients.</title>
        <authorList>
            <person name="Hall A.B."/>
            <person name="Yassour M."/>
            <person name="Sauk J."/>
            <person name="Garner A."/>
            <person name="Jiang X."/>
            <person name="Arthur T."/>
            <person name="Lagoudas G.K."/>
            <person name="Vatanen T."/>
            <person name="Fornelos N."/>
            <person name="Wilson R."/>
            <person name="Bertha M."/>
            <person name="Cohen M."/>
            <person name="Garber J."/>
            <person name="Khalili H."/>
            <person name="Gevers D."/>
            <person name="Ananthakrishnan A.N."/>
            <person name="Kugathasan S."/>
            <person name="Lander E.S."/>
            <person name="Blainey P."/>
            <person name="Vlamakis H."/>
            <person name="Xavier R.J."/>
            <person name="Huttenhower C."/>
        </authorList>
    </citation>
    <scope>NUCLEOTIDE SEQUENCE [LARGE SCALE GENOMIC DNA]</scope>
    <source>
        <strain evidence="2 3">RJX1118</strain>
    </source>
</reference>
<dbReference type="EMBL" id="NIHM01000001">
    <property type="protein sequence ID" value="PLT58306.1"/>
    <property type="molecule type" value="Genomic_DNA"/>
</dbReference>
<feature type="transmembrane region" description="Helical" evidence="1">
    <location>
        <begin position="36"/>
        <end position="58"/>
    </location>
</feature>
<name>A0A2N5NN59_MEDGN</name>
<gene>
    <name evidence="2" type="ORF">CDL18_01665</name>
</gene>
<keyword evidence="1" id="KW-0812">Transmembrane</keyword>
<evidence type="ECO:0000256" key="1">
    <source>
        <dbReference type="SAM" id="Phobius"/>
    </source>
</evidence>
<protein>
    <recommendedName>
        <fullName evidence="4">ABC transporter permease</fullName>
    </recommendedName>
</protein>
<feature type="transmembrane region" description="Helical" evidence="1">
    <location>
        <begin position="242"/>
        <end position="261"/>
    </location>
</feature>
<dbReference type="Proteomes" id="UP000234849">
    <property type="component" value="Unassembled WGS sequence"/>
</dbReference>
<feature type="transmembrane region" description="Helical" evidence="1">
    <location>
        <begin position="78"/>
        <end position="100"/>
    </location>
</feature>
<dbReference type="PANTHER" id="PTHR36833">
    <property type="entry name" value="SLR0610 PROTEIN-RELATED"/>
    <property type="match status" value="1"/>
</dbReference>
<accession>A0A2N5NN59</accession>
<comment type="caution">
    <text evidence="2">The sequence shown here is derived from an EMBL/GenBank/DDBJ whole genome shotgun (WGS) entry which is preliminary data.</text>
</comment>
<dbReference type="Pfam" id="PF06182">
    <property type="entry name" value="ABC2_membrane_6"/>
    <property type="match status" value="1"/>
</dbReference>
<feature type="transmembrane region" description="Helical" evidence="1">
    <location>
        <begin position="207"/>
        <end position="230"/>
    </location>
</feature>
<feature type="transmembrane region" description="Helical" evidence="1">
    <location>
        <begin position="157"/>
        <end position="186"/>
    </location>
</feature>
<organism evidence="2 3">
    <name type="scientific">Mediterraneibacter gnavus</name>
    <name type="common">Ruminococcus gnavus</name>
    <dbReference type="NCBI Taxonomy" id="33038"/>
    <lineage>
        <taxon>Bacteria</taxon>
        <taxon>Bacillati</taxon>
        <taxon>Bacillota</taxon>
        <taxon>Clostridia</taxon>
        <taxon>Lachnospirales</taxon>
        <taxon>Lachnospiraceae</taxon>
        <taxon>Mediterraneibacter</taxon>
    </lineage>
</organism>
<keyword evidence="1" id="KW-0472">Membrane</keyword>
<evidence type="ECO:0008006" key="4">
    <source>
        <dbReference type="Google" id="ProtNLM"/>
    </source>
</evidence>
<keyword evidence="1" id="KW-1133">Transmembrane helix</keyword>
<evidence type="ECO:0000313" key="2">
    <source>
        <dbReference type="EMBL" id="PLT58306.1"/>
    </source>
</evidence>
<dbReference type="InterPro" id="IPR010390">
    <property type="entry name" value="ABC-2_transporter-like"/>
</dbReference>
<dbReference type="RefSeq" id="WP_101879011.1">
    <property type="nucleotide sequence ID" value="NZ_NIHM01000001.1"/>
</dbReference>
<dbReference type="PANTHER" id="PTHR36833:SF1">
    <property type="entry name" value="INTEGRAL MEMBRANE TRANSPORT PROTEIN"/>
    <property type="match status" value="1"/>
</dbReference>